<reference evidence="2 3" key="1">
    <citation type="submission" date="2023-07" db="EMBL/GenBank/DDBJ databases">
        <title>Sequencing the genomes of 1000 actinobacteria strains.</title>
        <authorList>
            <person name="Klenk H.-P."/>
        </authorList>
    </citation>
    <scope>NUCLEOTIDE SEQUENCE [LARGE SCALE GENOMIC DNA]</scope>
    <source>
        <strain evidence="2 3">DSM 44709</strain>
    </source>
</reference>
<dbReference type="EMBL" id="JAUSUZ010000001">
    <property type="protein sequence ID" value="MDQ0371588.1"/>
    <property type="molecule type" value="Genomic_DNA"/>
</dbReference>
<keyword evidence="1" id="KW-0472">Membrane</keyword>
<sequence>MKRINKVVKWLTDFAEAGTAPLKDLIEHLGPSRVFSVLLALTLASGVMALIEARP</sequence>
<dbReference type="AlphaFoldDB" id="A0AAE3W836"/>
<organism evidence="2 3">
    <name type="scientific">Catenuloplanes indicus</name>
    <dbReference type="NCBI Taxonomy" id="137267"/>
    <lineage>
        <taxon>Bacteria</taxon>
        <taxon>Bacillati</taxon>
        <taxon>Actinomycetota</taxon>
        <taxon>Actinomycetes</taxon>
        <taxon>Micromonosporales</taxon>
        <taxon>Micromonosporaceae</taxon>
        <taxon>Catenuloplanes</taxon>
    </lineage>
</organism>
<evidence type="ECO:0000256" key="1">
    <source>
        <dbReference type="SAM" id="Phobius"/>
    </source>
</evidence>
<dbReference type="Proteomes" id="UP001240236">
    <property type="component" value="Unassembled WGS sequence"/>
</dbReference>
<gene>
    <name evidence="2" type="ORF">J2S42_008257</name>
</gene>
<proteinExistence type="predicted"/>
<keyword evidence="3" id="KW-1185">Reference proteome</keyword>
<name>A0AAE3W836_9ACTN</name>
<keyword evidence="1" id="KW-1133">Transmembrane helix</keyword>
<comment type="caution">
    <text evidence="2">The sequence shown here is derived from an EMBL/GenBank/DDBJ whole genome shotgun (WGS) entry which is preliminary data.</text>
</comment>
<feature type="transmembrane region" description="Helical" evidence="1">
    <location>
        <begin position="34"/>
        <end position="51"/>
    </location>
</feature>
<keyword evidence="1" id="KW-0812">Transmembrane</keyword>
<evidence type="ECO:0000313" key="3">
    <source>
        <dbReference type="Proteomes" id="UP001240236"/>
    </source>
</evidence>
<dbReference type="RefSeq" id="WP_307248521.1">
    <property type="nucleotide sequence ID" value="NZ_JAUSUZ010000001.1"/>
</dbReference>
<evidence type="ECO:0000313" key="2">
    <source>
        <dbReference type="EMBL" id="MDQ0371588.1"/>
    </source>
</evidence>
<accession>A0AAE3W836</accession>
<protein>
    <submittedName>
        <fullName evidence="2">Uncharacterized protein</fullName>
    </submittedName>
</protein>